<dbReference type="PROSITE" id="PS51257">
    <property type="entry name" value="PROKAR_LIPOPROTEIN"/>
    <property type="match status" value="1"/>
</dbReference>
<feature type="domain" description="SusD-like N-terminal" evidence="8">
    <location>
        <begin position="101"/>
        <end position="233"/>
    </location>
</feature>
<gene>
    <name evidence="9" type="ORF">SAMN05444682_103382</name>
</gene>
<sequence length="540" mass="61669">MKFNIFFLTCLSFLLLLTGCSEKDFLNEESRSTLTADQLYTSPEGFEVALNGLYSMFREFERGNVPGSGTETMMGRAISASTDYFYFPIVRNQEMPWVQWGTYMNSARSDITAWFNYLYQIVRAANTIINRAESPEVQWGGDAQKNTVIAEARLIRAWSYRHLTYLWGDVPLVTEEISGSNFGNDWGRTPKVEIYDQMESDLLFAEEHLPSVQANAGSTSRATAQHYLSELYLIKGRPDLAEAKAQAAIDNPNYHLITERYGVRAGQPGVPFMDAFYDGNALYSEGNTEVLWAIPFNRQVQGGSSNLMRRGWVLWYWQIKGTSVGFQTGGRGSGWYGITKQGLDLYEAQDDRASEYAIYRYVVKDNGDTVFTTTDPDKYMGAFQIGSFPETAPDRPYNWPSTKKWEDVFEENLVADPGYKDQPYLRLAETYLLLAEAQHLQGKNDLAAENINIIRRRSHASTINASQVSIDFILDERARELFAEEHRRYTLLRLGRWLDRTKQYNDQSGPYVTERDTLYPIPQAVIDANLDKPFPQNPGW</sequence>
<accession>A0A1I3HIS2</accession>
<dbReference type="Proteomes" id="UP000198670">
    <property type="component" value="Unassembled WGS sequence"/>
</dbReference>
<comment type="similarity">
    <text evidence="2">Belongs to the SusD family.</text>
</comment>
<evidence type="ECO:0000256" key="4">
    <source>
        <dbReference type="ARBA" id="ARBA00023136"/>
    </source>
</evidence>
<proteinExistence type="inferred from homology"/>
<comment type="subcellular location">
    <subcellularLocation>
        <location evidence="1">Cell outer membrane</location>
    </subcellularLocation>
</comment>
<evidence type="ECO:0000256" key="1">
    <source>
        <dbReference type="ARBA" id="ARBA00004442"/>
    </source>
</evidence>
<dbReference type="InterPro" id="IPR033985">
    <property type="entry name" value="SusD-like_N"/>
</dbReference>
<evidence type="ECO:0000259" key="8">
    <source>
        <dbReference type="Pfam" id="PF14322"/>
    </source>
</evidence>
<evidence type="ECO:0000256" key="5">
    <source>
        <dbReference type="ARBA" id="ARBA00023237"/>
    </source>
</evidence>
<dbReference type="Gene3D" id="1.25.40.390">
    <property type="match status" value="1"/>
</dbReference>
<keyword evidence="4" id="KW-0472">Membrane</keyword>
<evidence type="ECO:0000313" key="10">
    <source>
        <dbReference type="Proteomes" id="UP000198670"/>
    </source>
</evidence>
<reference evidence="9 10" key="1">
    <citation type="submission" date="2016-10" db="EMBL/GenBank/DDBJ databases">
        <authorList>
            <person name="de Groot N.N."/>
        </authorList>
    </citation>
    <scope>NUCLEOTIDE SEQUENCE [LARGE SCALE GENOMIC DNA]</scope>
    <source>
        <strain evidence="9 10">RK1</strain>
    </source>
</reference>
<dbReference type="OrthoDB" id="5694214at2"/>
<evidence type="ECO:0000256" key="3">
    <source>
        <dbReference type="ARBA" id="ARBA00022729"/>
    </source>
</evidence>
<dbReference type="EMBL" id="FOQO01000003">
    <property type="protein sequence ID" value="SFI35634.1"/>
    <property type="molecule type" value="Genomic_DNA"/>
</dbReference>
<keyword evidence="3 6" id="KW-0732">Signal</keyword>
<evidence type="ECO:0000256" key="6">
    <source>
        <dbReference type="SAM" id="SignalP"/>
    </source>
</evidence>
<dbReference type="SUPFAM" id="SSF48452">
    <property type="entry name" value="TPR-like"/>
    <property type="match status" value="1"/>
</dbReference>
<keyword evidence="10" id="KW-1185">Reference proteome</keyword>
<evidence type="ECO:0000259" key="7">
    <source>
        <dbReference type="Pfam" id="PF07980"/>
    </source>
</evidence>
<feature type="chain" id="PRO_5011778977" evidence="6">
    <location>
        <begin position="24"/>
        <end position="540"/>
    </location>
</feature>
<feature type="domain" description="RagB/SusD" evidence="7">
    <location>
        <begin position="346"/>
        <end position="540"/>
    </location>
</feature>
<feature type="signal peptide" evidence="6">
    <location>
        <begin position="1"/>
        <end position="23"/>
    </location>
</feature>
<dbReference type="RefSeq" id="WP_090626149.1">
    <property type="nucleotide sequence ID" value="NZ_FOQO01000003.1"/>
</dbReference>
<protein>
    <submittedName>
        <fullName evidence="9">Starch-binding associating with outer membrane</fullName>
    </submittedName>
</protein>
<organism evidence="9 10">
    <name type="scientific">Parapedobacter indicus</name>
    <dbReference type="NCBI Taxonomy" id="1477437"/>
    <lineage>
        <taxon>Bacteria</taxon>
        <taxon>Pseudomonadati</taxon>
        <taxon>Bacteroidota</taxon>
        <taxon>Sphingobacteriia</taxon>
        <taxon>Sphingobacteriales</taxon>
        <taxon>Sphingobacteriaceae</taxon>
        <taxon>Parapedobacter</taxon>
    </lineage>
</organism>
<dbReference type="InterPro" id="IPR012944">
    <property type="entry name" value="SusD_RagB_dom"/>
</dbReference>
<dbReference type="Pfam" id="PF07980">
    <property type="entry name" value="SusD_RagB"/>
    <property type="match status" value="1"/>
</dbReference>
<dbReference type="InterPro" id="IPR011990">
    <property type="entry name" value="TPR-like_helical_dom_sf"/>
</dbReference>
<name>A0A1I3HIS2_9SPHI</name>
<keyword evidence="5" id="KW-0998">Cell outer membrane</keyword>
<dbReference type="AlphaFoldDB" id="A0A1I3HIS2"/>
<evidence type="ECO:0000313" key="9">
    <source>
        <dbReference type="EMBL" id="SFI35634.1"/>
    </source>
</evidence>
<dbReference type="Pfam" id="PF14322">
    <property type="entry name" value="SusD-like_3"/>
    <property type="match status" value="1"/>
</dbReference>
<dbReference type="GO" id="GO:0009279">
    <property type="term" value="C:cell outer membrane"/>
    <property type="evidence" value="ECO:0007669"/>
    <property type="project" value="UniProtKB-SubCell"/>
</dbReference>
<evidence type="ECO:0000256" key="2">
    <source>
        <dbReference type="ARBA" id="ARBA00006275"/>
    </source>
</evidence>
<dbReference type="STRING" id="1477437.SAMN05444682_103382"/>